<name>A0A1C9ZPY1_9CHLO</name>
<dbReference type="EMBL" id="LC088678">
    <property type="protein sequence ID" value="BAV58366.1"/>
    <property type="molecule type" value="mRNA"/>
</dbReference>
<sequence>MSPASPAAMMPRPVPRLSLQDVDVVALRANIEADAAAIQDDSLMLEPALHGGVRAAPGGGVATAPPLFTSPPPQ</sequence>
<reference evidence="1" key="1">
    <citation type="submission" date="2015-10" db="EMBL/GenBank/DDBJ databases">
        <title>Evolution of the mating-type locus in an isomorphic haploid-diploid life cycle and isogamy.</title>
        <authorList>
            <person name="Yamazaki T."/>
            <person name="Suzuki R."/>
            <person name="Ichihara K."/>
            <person name="Toyoda A."/>
            <person name="Kuwano K."/>
            <person name="Kawano S."/>
        </authorList>
    </citation>
    <scope>NUCLEOTIDE SEQUENCE</scope>
    <source>
        <strain evidence="1">MGEC-1</strain>
    </source>
</reference>
<accession>A0A1C9ZPY1</accession>
<organism evidence="1">
    <name type="scientific">Ulva partita</name>
    <dbReference type="NCBI Taxonomy" id="1605170"/>
    <lineage>
        <taxon>Eukaryota</taxon>
        <taxon>Viridiplantae</taxon>
        <taxon>Chlorophyta</taxon>
        <taxon>core chlorophytes</taxon>
        <taxon>Ulvophyceae</taxon>
        <taxon>OUU clade</taxon>
        <taxon>Ulvales</taxon>
        <taxon>Ulvaceae</taxon>
        <taxon>Ulva</taxon>
    </lineage>
</organism>
<evidence type="ECO:0000313" key="1">
    <source>
        <dbReference type="EMBL" id="BAV58366.1"/>
    </source>
</evidence>
<gene>
    <name evidence="1" type="primary">6379f</name>
</gene>
<dbReference type="AlphaFoldDB" id="A0A1C9ZPY1"/>
<protein>
    <submittedName>
        <fullName evidence="1">Uncharacterized protein</fullName>
    </submittedName>
</protein>
<proteinExistence type="evidence at transcript level"/>